<keyword evidence="2" id="KW-0378">Hydrolase</keyword>
<dbReference type="PANTHER" id="PTHR11472">
    <property type="entry name" value="DNA REPAIR DEAD HELICASE RAD3/XP-D SUBFAMILY MEMBER"/>
    <property type="match status" value="1"/>
</dbReference>
<dbReference type="EMBL" id="JFZZ01000081">
    <property type="protein sequence ID" value="KAK90127.1"/>
    <property type="molecule type" value="Genomic_DNA"/>
</dbReference>
<dbReference type="InterPro" id="IPR014013">
    <property type="entry name" value="Helic_SF1/SF2_ATP-bd_DinG/Rad3"/>
</dbReference>
<dbReference type="InterPro" id="IPR027417">
    <property type="entry name" value="P-loop_NTPase"/>
</dbReference>
<dbReference type="GO" id="GO:0016818">
    <property type="term" value="F:hydrolase activity, acting on acid anhydrides, in phosphorus-containing anhydrides"/>
    <property type="evidence" value="ECO:0007669"/>
    <property type="project" value="InterPro"/>
</dbReference>
<name>A0A158M502_9BORD</name>
<feature type="domain" description="Helicase ATP-binding" evidence="4">
    <location>
        <begin position="173"/>
        <end position="418"/>
    </location>
</feature>
<dbReference type="Gene3D" id="3.40.50.300">
    <property type="entry name" value="P-loop containing nucleotide triphosphate hydrolases"/>
    <property type="match status" value="1"/>
</dbReference>
<dbReference type="PROSITE" id="PS51193">
    <property type="entry name" value="HELICASE_ATP_BIND_2"/>
    <property type="match status" value="1"/>
</dbReference>
<proteinExistence type="predicted"/>
<gene>
    <name evidence="5" type="ORF">L497_1151</name>
</gene>
<dbReference type="SMART" id="SM00488">
    <property type="entry name" value="DEXDc2"/>
    <property type="match status" value="1"/>
</dbReference>
<dbReference type="Pfam" id="PF06733">
    <property type="entry name" value="DEAD_2"/>
    <property type="match status" value="1"/>
</dbReference>
<evidence type="ECO:0000313" key="6">
    <source>
        <dbReference type="Proteomes" id="UP000026682"/>
    </source>
</evidence>
<dbReference type="PATRIC" id="fig|1331206.3.peg.2292"/>
<reference evidence="5 6" key="1">
    <citation type="submission" date="2014-03" db="EMBL/GenBank/DDBJ databases">
        <title>Genome sequence of Bordetella holmseii.</title>
        <authorList>
            <person name="Harvill E."/>
            <person name="Goodfield L.L."/>
            <person name="Ivanov Y."/>
            <person name="Meyer J.A."/>
            <person name="Newth C."/>
            <person name="Cassiday P."/>
            <person name="Tondella M.L."/>
            <person name="Liao P."/>
            <person name="Zimmerman J."/>
            <person name="Meert K."/>
            <person name="Wessel D."/>
            <person name="Berger J."/>
            <person name="Dean J.M."/>
            <person name="Holubkov R."/>
            <person name="Burr J."/>
            <person name="Liu T."/>
            <person name="Brinkac L.M."/>
            <person name="Sanka R."/>
            <person name="Kim M."/>
            <person name="Losada L."/>
        </authorList>
    </citation>
    <scope>NUCLEOTIDE SEQUENCE [LARGE SCALE GENOMIC DNA]</scope>
    <source>
        <strain evidence="5 6">CDC-H585-BH</strain>
    </source>
</reference>
<dbReference type="SUPFAM" id="SSF52540">
    <property type="entry name" value="P-loop containing nucleoside triphosphate hydrolases"/>
    <property type="match status" value="1"/>
</dbReference>
<dbReference type="InterPro" id="IPR006554">
    <property type="entry name" value="Helicase-like_DEXD_c2"/>
</dbReference>
<keyword evidence="1" id="KW-0547">Nucleotide-binding</keyword>
<accession>A0A158M502</accession>
<keyword evidence="3" id="KW-0067">ATP-binding</keyword>
<organism evidence="5 6">
    <name type="scientific">Bordetella holmesii CDC-H585-BH</name>
    <dbReference type="NCBI Taxonomy" id="1331206"/>
    <lineage>
        <taxon>Bacteria</taxon>
        <taxon>Pseudomonadati</taxon>
        <taxon>Pseudomonadota</taxon>
        <taxon>Betaproteobacteria</taxon>
        <taxon>Burkholderiales</taxon>
        <taxon>Alcaligenaceae</taxon>
        <taxon>Bordetella</taxon>
    </lineage>
</organism>
<evidence type="ECO:0000256" key="2">
    <source>
        <dbReference type="ARBA" id="ARBA00022801"/>
    </source>
</evidence>
<dbReference type="GO" id="GO:0003677">
    <property type="term" value="F:DNA binding"/>
    <property type="evidence" value="ECO:0007669"/>
    <property type="project" value="InterPro"/>
</dbReference>
<dbReference type="GO" id="GO:0005524">
    <property type="term" value="F:ATP binding"/>
    <property type="evidence" value="ECO:0007669"/>
    <property type="project" value="UniProtKB-KW"/>
</dbReference>
<evidence type="ECO:0000256" key="1">
    <source>
        <dbReference type="ARBA" id="ARBA00022741"/>
    </source>
</evidence>
<dbReference type="GO" id="GO:0003678">
    <property type="term" value="F:DNA helicase activity"/>
    <property type="evidence" value="ECO:0007669"/>
    <property type="project" value="InterPro"/>
</dbReference>
<protein>
    <submittedName>
        <fullName evidence="5">DEAD2 domain protein</fullName>
    </submittedName>
</protein>
<dbReference type="PANTHER" id="PTHR11472:SF34">
    <property type="entry name" value="REGULATOR OF TELOMERE ELONGATION HELICASE 1"/>
    <property type="match status" value="1"/>
</dbReference>
<comment type="caution">
    <text evidence="5">The sequence shown here is derived from an EMBL/GenBank/DDBJ whole genome shotgun (WGS) entry which is preliminary data.</text>
</comment>
<sequence>MKLTVAVRTLCEFSARVGDLDLRFTPAPSAQEGMAGYTAIAERRADTYESEVFLSGEHGALTVRGRADGFDASLGRLEEIKTYRGELSAMGANQRALHWAQAHIYGHLMCQARNLAGLSLALIYVDVQTLDETALTEWQDAPALADYFGQACERYLLWAQRQAQHRFARDAALDAMRFPHGDFRPGQRELAVAVFRAARDGRALLAQAPTGIGKTLGVLFPALKACAAQGLDKVFFLTAKSSGRGLAVSALDQLPPGLRTVELLARDKACVHPDRHCHGESCPLARGFYDRLPAARDALEAGGDYSQPVLARTAREHELCPYFLNQEMARWADVVIGDYNYYYDANGQLYQLSQACQWRVVVLVDEAHNLVERARAMYSASLRLSGLMAARRAPSPACASGWIEALLAVADTKKRCRV</sequence>
<dbReference type="Proteomes" id="UP000026682">
    <property type="component" value="Unassembled WGS sequence"/>
</dbReference>
<evidence type="ECO:0000259" key="4">
    <source>
        <dbReference type="PROSITE" id="PS51193"/>
    </source>
</evidence>
<evidence type="ECO:0000256" key="3">
    <source>
        <dbReference type="ARBA" id="ARBA00022840"/>
    </source>
</evidence>
<dbReference type="AlphaFoldDB" id="A0A158M502"/>
<dbReference type="InterPro" id="IPR045028">
    <property type="entry name" value="DinG/Rad3-like"/>
</dbReference>
<dbReference type="InterPro" id="IPR010614">
    <property type="entry name" value="RAD3-like_helicase_DEAD"/>
</dbReference>
<evidence type="ECO:0000313" key="5">
    <source>
        <dbReference type="EMBL" id="KAK90127.1"/>
    </source>
</evidence>